<reference evidence="3 4" key="1">
    <citation type="journal article" date="2019" name="Int. J. Syst. Evol. Microbiol.">
        <title>The Global Catalogue of Microorganisms (GCM) 10K type strain sequencing project: providing services to taxonomists for standard genome sequencing and annotation.</title>
        <authorList>
            <consortium name="The Broad Institute Genomics Platform"/>
            <consortium name="The Broad Institute Genome Sequencing Center for Infectious Disease"/>
            <person name="Wu L."/>
            <person name="Ma J."/>
        </authorList>
    </citation>
    <scope>NUCLEOTIDE SEQUENCE [LARGE SCALE GENOMIC DNA]</scope>
    <source>
        <strain evidence="3 4">CGMCC 1.12124</strain>
    </source>
</reference>
<protein>
    <submittedName>
        <fullName evidence="3">MSCRAMM family adhesin SdrC</fullName>
    </submittedName>
</protein>
<gene>
    <name evidence="3" type="ORF">ACFPM1_04575</name>
</gene>
<evidence type="ECO:0000313" key="4">
    <source>
        <dbReference type="Proteomes" id="UP001596118"/>
    </source>
</evidence>
<proteinExistence type="predicted"/>
<dbReference type="EMBL" id="JBHSKY010000006">
    <property type="protein sequence ID" value="MFC5278040.1"/>
    <property type="molecule type" value="Genomic_DNA"/>
</dbReference>
<evidence type="ECO:0000259" key="2">
    <source>
        <dbReference type="Pfam" id="PF25162"/>
    </source>
</evidence>
<dbReference type="NCBIfam" id="NF045517">
    <property type="entry name" value="halo_surf_dom"/>
    <property type="match status" value="1"/>
</dbReference>
<feature type="compositionally biased region" description="Polar residues" evidence="1">
    <location>
        <begin position="741"/>
        <end position="752"/>
    </location>
</feature>
<name>A0ABD5QZ82_9EURY</name>
<dbReference type="RefSeq" id="WP_256410260.1">
    <property type="nucleotide sequence ID" value="NZ_JANHDM010000001.1"/>
</dbReference>
<dbReference type="AlphaFoldDB" id="A0ABD5QZ82"/>
<feature type="compositionally biased region" description="Basic and acidic residues" evidence="1">
    <location>
        <begin position="670"/>
        <end position="694"/>
    </location>
</feature>
<dbReference type="InterPro" id="IPR057149">
    <property type="entry name" value="DUF7827"/>
</dbReference>
<keyword evidence="4" id="KW-1185">Reference proteome</keyword>
<feature type="compositionally biased region" description="Gly residues" evidence="1">
    <location>
        <begin position="756"/>
        <end position="766"/>
    </location>
</feature>
<feature type="region of interest" description="Disordered" evidence="1">
    <location>
        <begin position="1"/>
        <end position="26"/>
    </location>
</feature>
<comment type="caution">
    <text evidence="3">The sequence shown here is derived from an EMBL/GenBank/DDBJ whole genome shotgun (WGS) entry which is preliminary data.</text>
</comment>
<feature type="domain" description="DUF7827" evidence="2">
    <location>
        <begin position="86"/>
        <end position="170"/>
    </location>
</feature>
<dbReference type="Proteomes" id="UP001596118">
    <property type="component" value="Unassembled WGS sequence"/>
</dbReference>
<accession>A0ABD5QZ82</accession>
<feature type="compositionally biased region" description="Low complexity" evidence="1">
    <location>
        <begin position="8"/>
        <end position="26"/>
    </location>
</feature>
<dbReference type="Pfam" id="PF25162">
    <property type="entry name" value="DUF7827"/>
    <property type="match status" value="1"/>
</dbReference>
<sequence length="806" mass="82400">MSQPSPPSSTNASGPSGAAPSSDGGPVDASPLGVTLLGVALFGLLLAGTIPIVGAAPSESGGTPVGGEADVMALDVPGGGDGPAAVNASFGSDTYTTTAGDLAEVTVDVEDGPKYLLVGGNRLSDANGPVGFVDVVEVSGEGSVTLTLNTRTAGTGVEYASVTSEEGDATSCSVGGCSLEFVDGDGETVATDLSGLPSETGADGPVRPLASERYRLSLVDNATFTVDEDGIVAPAAASERSELVLTDPERRIAEEVEVFTTMPAERDAESDSESGIEPIGSLRSDGLERSAVTKGDRLVIGVEAAGIWGALSHIADERDAGPVTAGENASGAVLGDLLAAEEGIRLRIKQTNRPNHATPIGPDDLADATLIFESASELEAAPDDPTASRLYLVIDTGDGNAIGDRLDPGDEYRVEFGLEGADGERYRFADDPDAVDAEPPFAAASVGDDGPSEQFPYLSTDETGVSADATFSVSERYLRYDHVTDDGEVLVDDDGVTGTTTLLPATDLTAEFAYDGGETPRTAESEVRIDDDGNFSVDPGITEAEPGERLTIDLYADDTPYDSRTAIVAADADDPDRLRLENATTNLTVTRGDALSALSVTVRNAGVVEGREELSLEVADEGVVAERYVTAAPDEPRNETFDETVADLEPGTYSYTLALDDDEIDGMLTIERDPAVTKIEDGSGDDRGGSRNETDSANGTEPANETDSANGTEPASGDGTPLEKDTETGNESDSGDGPVSENGTASGSNSANDTGTGSGSAVGGDGDNAPDETADSTSPPLIPVGTREAFGGTVLVGATYLLGHWV</sequence>
<organism evidence="3 4">
    <name type="scientific">Halorubrum rubrum</name>
    <dbReference type="NCBI Taxonomy" id="1126240"/>
    <lineage>
        <taxon>Archaea</taxon>
        <taxon>Methanobacteriati</taxon>
        <taxon>Methanobacteriota</taxon>
        <taxon>Stenosarchaea group</taxon>
        <taxon>Halobacteria</taxon>
        <taxon>Halobacteriales</taxon>
        <taxon>Haloferacaceae</taxon>
        <taxon>Halorubrum</taxon>
    </lineage>
</organism>
<evidence type="ECO:0000313" key="3">
    <source>
        <dbReference type="EMBL" id="MFC5278040.1"/>
    </source>
</evidence>
<feature type="region of interest" description="Disordered" evidence="1">
    <location>
        <begin position="669"/>
        <end position="785"/>
    </location>
</feature>
<feature type="compositionally biased region" description="Polar residues" evidence="1">
    <location>
        <begin position="695"/>
        <end position="713"/>
    </location>
</feature>
<evidence type="ECO:0000256" key="1">
    <source>
        <dbReference type="SAM" id="MobiDB-lite"/>
    </source>
</evidence>